<feature type="compositionally biased region" description="Low complexity" evidence="1">
    <location>
        <begin position="14"/>
        <end position="23"/>
    </location>
</feature>
<reference evidence="2 3" key="1">
    <citation type="submission" date="2021-07" db="EMBL/GenBank/DDBJ databases">
        <title>The Aristolochia fimbriata genome: insights into angiosperm evolution, floral development and chemical biosynthesis.</title>
        <authorList>
            <person name="Jiao Y."/>
        </authorList>
    </citation>
    <scope>NUCLEOTIDE SEQUENCE [LARGE SCALE GENOMIC DNA]</scope>
    <source>
        <strain evidence="2">IBCAS-2021</strain>
        <tissue evidence="2">Leaf</tissue>
    </source>
</reference>
<proteinExistence type="predicted"/>
<comment type="caution">
    <text evidence="2">The sequence shown here is derived from an EMBL/GenBank/DDBJ whole genome shotgun (WGS) entry which is preliminary data.</text>
</comment>
<dbReference type="Proteomes" id="UP000825729">
    <property type="component" value="Unassembled WGS sequence"/>
</dbReference>
<accession>A0AAV7DRJ7</accession>
<evidence type="ECO:0000313" key="2">
    <source>
        <dbReference type="EMBL" id="KAG9438853.1"/>
    </source>
</evidence>
<keyword evidence="3" id="KW-1185">Reference proteome</keyword>
<organism evidence="2 3">
    <name type="scientific">Aristolochia fimbriata</name>
    <name type="common">White veined hardy Dutchman's pipe vine</name>
    <dbReference type="NCBI Taxonomy" id="158543"/>
    <lineage>
        <taxon>Eukaryota</taxon>
        <taxon>Viridiplantae</taxon>
        <taxon>Streptophyta</taxon>
        <taxon>Embryophyta</taxon>
        <taxon>Tracheophyta</taxon>
        <taxon>Spermatophyta</taxon>
        <taxon>Magnoliopsida</taxon>
        <taxon>Magnoliidae</taxon>
        <taxon>Piperales</taxon>
        <taxon>Aristolochiaceae</taxon>
        <taxon>Aristolochia</taxon>
    </lineage>
</organism>
<feature type="region of interest" description="Disordered" evidence="1">
    <location>
        <begin position="1"/>
        <end position="40"/>
    </location>
</feature>
<sequence>MVAPGGSGTGSSRGGSYRSPASRWGANPEQPWRDFGPPRLLPGIAQTKLGEYSGYHGRSFEYSAQ</sequence>
<feature type="compositionally biased region" description="Gly residues" evidence="1">
    <location>
        <begin position="1"/>
        <end position="13"/>
    </location>
</feature>
<protein>
    <submittedName>
        <fullName evidence="2">Uncharacterized protein</fullName>
    </submittedName>
</protein>
<dbReference type="EMBL" id="JAINDJ010000009">
    <property type="protein sequence ID" value="KAG9438853.1"/>
    <property type="molecule type" value="Genomic_DNA"/>
</dbReference>
<dbReference type="AlphaFoldDB" id="A0AAV7DRJ7"/>
<evidence type="ECO:0000256" key="1">
    <source>
        <dbReference type="SAM" id="MobiDB-lite"/>
    </source>
</evidence>
<gene>
    <name evidence="2" type="ORF">H6P81_021151</name>
</gene>
<evidence type="ECO:0000313" key="3">
    <source>
        <dbReference type="Proteomes" id="UP000825729"/>
    </source>
</evidence>
<name>A0AAV7DRJ7_ARIFI</name>